<dbReference type="AlphaFoldDB" id="A0A176Z7W3"/>
<dbReference type="GO" id="GO:0004601">
    <property type="term" value="F:peroxidase activity"/>
    <property type="evidence" value="ECO:0007669"/>
    <property type="project" value="InterPro"/>
</dbReference>
<keyword evidence="2" id="KW-0732">Signal</keyword>
<sequence>MLIAHRGRLLGATILSLISLTCLATAQSSLSEDQRKSLADVYRLDPARAAKSQAAQKELDFLLEAQTKRSALPGSTPEAYKQYLQNDPGIKAMKSQAPELGTLLLWNLHSLDMTAIDHTLLASPDQNGHEQFGPHRTSRVLAMVHLAMFEAVNAVDDKYESYHDLQDKIVAALKKTYPDITRAKLTSTSVHVDTAITQAAHDVLVALYPRKADFVDLAQSLSFQSFGIGTDPTKFDATHKLGYDLGKAAAKAVLDDRGYDEAATQKTKVSTFSDGSSEPEPNASQFPAGDATRWQPEPFHPLNGLALGGNWMHVKPFVMRAADSFRPSREPSKTSAQFINAYKDVKKFGGDSRPNLVAPRYTTPTTRNNDQTVIGNFWAYDATALLCAPPRLYNEVTTSIALHEKPVRKVADMARLLALVNVAMADAGISAWDAKFAFRLARPVTYIRAVAADSSPEGIVDQHWTPLGAPVSNGATDGRNLTPPFPAFPSGHAVFGGALFQALRAYWATNGSNERFEFISDEYNGRNFGPGDTTPRPLIKKTFKSFAEAEKENGRSRIYLGIHWQFDADVGIAMGNQIATHVYNNAFQPKQVLASAK</sequence>
<dbReference type="SUPFAM" id="SSF48317">
    <property type="entry name" value="Acid phosphatase/Vanadium-dependent haloperoxidase"/>
    <property type="match status" value="1"/>
</dbReference>
<name>A0A176Z7W3_9BRAD</name>
<organism evidence="4 5">
    <name type="scientific">Bradyrhizobium neotropicale</name>
    <dbReference type="NCBI Taxonomy" id="1497615"/>
    <lineage>
        <taxon>Bacteria</taxon>
        <taxon>Pseudomonadati</taxon>
        <taxon>Pseudomonadota</taxon>
        <taxon>Alphaproteobacteria</taxon>
        <taxon>Hyphomicrobiales</taxon>
        <taxon>Nitrobacteraceae</taxon>
        <taxon>Bradyrhizobium</taxon>
    </lineage>
</organism>
<dbReference type="InterPro" id="IPR052559">
    <property type="entry name" value="V-haloperoxidase"/>
</dbReference>
<dbReference type="PANTHER" id="PTHR34599">
    <property type="entry name" value="PEROXIDASE-RELATED"/>
    <property type="match status" value="1"/>
</dbReference>
<reference evidence="4 5" key="1">
    <citation type="submission" date="2016-02" db="EMBL/GenBank/DDBJ databases">
        <title>Draft genome sequence of the strain BR 10247T Bradyrhizobium neotropicale isolated from nodules of Centrolobium paraense.</title>
        <authorList>
            <person name="Simoes-Araujo J.L."/>
            <person name="Barauna A.C."/>
            <person name="Silva K."/>
            <person name="Zilli J.E."/>
        </authorList>
    </citation>
    <scope>NUCLEOTIDE SEQUENCE [LARGE SCALE GENOMIC DNA]</scope>
    <source>
        <strain evidence="4 5">BR 10247</strain>
    </source>
</reference>
<dbReference type="RefSeq" id="WP_063679379.1">
    <property type="nucleotide sequence ID" value="NZ_LSEF01000061.1"/>
</dbReference>
<proteinExistence type="predicted"/>
<feature type="domain" description="Phosphatidic acid phosphatase type 2/haloperoxidase" evidence="3">
    <location>
        <begin position="420"/>
        <end position="584"/>
    </location>
</feature>
<evidence type="ECO:0000256" key="2">
    <source>
        <dbReference type="SAM" id="SignalP"/>
    </source>
</evidence>
<evidence type="ECO:0000259" key="3">
    <source>
        <dbReference type="Pfam" id="PF01569"/>
    </source>
</evidence>
<feature type="signal peptide" evidence="2">
    <location>
        <begin position="1"/>
        <end position="24"/>
    </location>
</feature>
<evidence type="ECO:0000313" key="5">
    <source>
        <dbReference type="Proteomes" id="UP000077173"/>
    </source>
</evidence>
<gene>
    <name evidence="4" type="ORF">AXW67_15375</name>
</gene>
<feature type="chain" id="PRO_5008055557" description="Phosphatidic acid phosphatase type 2/haloperoxidase domain-containing protein" evidence="2">
    <location>
        <begin position="25"/>
        <end position="597"/>
    </location>
</feature>
<dbReference type="GeneID" id="32585755"/>
<dbReference type="EMBL" id="LSEF01000061">
    <property type="protein sequence ID" value="OAF15806.1"/>
    <property type="molecule type" value="Genomic_DNA"/>
</dbReference>
<dbReference type="InterPro" id="IPR000326">
    <property type="entry name" value="PAP2/HPO"/>
</dbReference>
<feature type="compositionally biased region" description="Polar residues" evidence="1">
    <location>
        <begin position="264"/>
        <end position="276"/>
    </location>
</feature>
<dbReference type="InterPro" id="IPR036938">
    <property type="entry name" value="PAP2/HPO_sf"/>
</dbReference>
<dbReference type="Proteomes" id="UP000077173">
    <property type="component" value="Unassembled WGS sequence"/>
</dbReference>
<dbReference type="Gene3D" id="1.20.144.10">
    <property type="entry name" value="Phosphatidic acid phosphatase type 2/haloperoxidase"/>
    <property type="match status" value="1"/>
</dbReference>
<keyword evidence="5" id="KW-1185">Reference proteome</keyword>
<comment type="caution">
    <text evidence="4">The sequence shown here is derived from an EMBL/GenBank/DDBJ whole genome shotgun (WGS) entry which is preliminary data.</text>
</comment>
<dbReference type="PANTHER" id="PTHR34599:SF1">
    <property type="entry name" value="PHOSPHATIDIC ACID PHOSPHATASE TYPE 2_HALOPEROXIDASE DOMAIN-CONTAINING PROTEIN"/>
    <property type="match status" value="1"/>
</dbReference>
<dbReference type="CDD" id="cd03398">
    <property type="entry name" value="PAP2_haloperoxidase"/>
    <property type="match status" value="1"/>
</dbReference>
<feature type="region of interest" description="Disordered" evidence="1">
    <location>
        <begin position="264"/>
        <end position="297"/>
    </location>
</feature>
<dbReference type="InterPro" id="IPR016119">
    <property type="entry name" value="Br/Cl_peroxidase_C"/>
</dbReference>
<dbReference type="Pfam" id="PF01569">
    <property type="entry name" value="PAP2"/>
    <property type="match status" value="1"/>
</dbReference>
<accession>A0A176Z7W3</accession>
<dbReference type="Gene3D" id="1.10.606.10">
    <property type="entry name" value="Vanadium-containing Chloroperoxidase, domain 2"/>
    <property type="match status" value="1"/>
</dbReference>
<evidence type="ECO:0000313" key="4">
    <source>
        <dbReference type="EMBL" id="OAF15806.1"/>
    </source>
</evidence>
<evidence type="ECO:0000256" key="1">
    <source>
        <dbReference type="SAM" id="MobiDB-lite"/>
    </source>
</evidence>
<protein>
    <recommendedName>
        <fullName evidence="3">Phosphatidic acid phosphatase type 2/haloperoxidase domain-containing protein</fullName>
    </recommendedName>
</protein>